<evidence type="ECO:0000256" key="3">
    <source>
        <dbReference type="ARBA" id="ARBA00012018"/>
    </source>
</evidence>
<keyword evidence="5" id="KW-0378">Hydrolase</keyword>
<evidence type="ECO:0000256" key="1">
    <source>
        <dbReference type="ARBA" id="ARBA00004191"/>
    </source>
</evidence>
<evidence type="ECO:0000313" key="9">
    <source>
        <dbReference type="EMBL" id="TXS27540.1"/>
    </source>
</evidence>
<gene>
    <name evidence="9" type="ORF">EAO74_16130</name>
</gene>
<evidence type="ECO:0000256" key="4">
    <source>
        <dbReference type="ARBA" id="ARBA00022512"/>
    </source>
</evidence>
<dbReference type="GO" id="GO:0016042">
    <property type="term" value="P:lipid catabolic process"/>
    <property type="evidence" value="ECO:0007669"/>
    <property type="project" value="InterPro"/>
</dbReference>
<keyword evidence="4" id="KW-0964">Secreted</keyword>
<accession>A0A652KV19</accession>
<comment type="catalytic activity">
    <reaction evidence="7">
        <text>a 1,2-diacyl-sn-glycero-3-phosphocholine + H2O = phosphocholine + a 1,2-diacyl-sn-glycerol + H(+)</text>
        <dbReference type="Rhea" id="RHEA:10604"/>
        <dbReference type="ChEBI" id="CHEBI:15377"/>
        <dbReference type="ChEBI" id="CHEBI:15378"/>
        <dbReference type="ChEBI" id="CHEBI:17815"/>
        <dbReference type="ChEBI" id="CHEBI:57643"/>
        <dbReference type="ChEBI" id="CHEBI:295975"/>
        <dbReference type="EC" id="3.1.4.3"/>
    </reaction>
    <physiologicalReaction direction="left-to-right" evidence="7">
        <dbReference type="Rhea" id="RHEA:10605"/>
    </physiologicalReaction>
</comment>
<organism evidence="9">
    <name type="scientific">Streptomyces sp. gb1(2016)</name>
    <dbReference type="NCBI Taxonomy" id="1828321"/>
    <lineage>
        <taxon>Bacteria</taxon>
        <taxon>Bacillati</taxon>
        <taxon>Actinomycetota</taxon>
        <taxon>Actinomycetes</taxon>
        <taxon>Kitasatosporales</taxon>
        <taxon>Streptomycetaceae</taxon>
        <taxon>Streptomyces</taxon>
    </lineage>
</organism>
<dbReference type="NCBIfam" id="TIGR03396">
    <property type="entry name" value="PC_PLC"/>
    <property type="match status" value="1"/>
</dbReference>
<dbReference type="InterPro" id="IPR006311">
    <property type="entry name" value="TAT_signal"/>
</dbReference>
<dbReference type="PANTHER" id="PTHR31956">
    <property type="entry name" value="NON-SPECIFIC PHOSPHOLIPASE C4-RELATED"/>
    <property type="match status" value="1"/>
</dbReference>
<comment type="subcellular location">
    <subcellularLocation>
        <location evidence="1">Secreted</location>
        <location evidence="1">Cell wall</location>
    </subcellularLocation>
</comment>
<comment type="similarity">
    <text evidence="2">Belongs to the bacterial phospholipase C family.</text>
</comment>
<dbReference type="RefSeq" id="WP_147983917.1">
    <property type="nucleotide sequence ID" value="NZ_RDBM01000035.1"/>
</dbReference>
<dbReference type="EMBL" id="RDBM01000035">
    <property type="protein sequence ID" value="TXS27540.1"/>
    <property type="molecule type" value="Genomic_DNA"/>
</dbReference>
<feature type="domain" description="Bacterial phospholipase C C-terminal" evidence="8">
    <location>
        <begin position="608"/>
        <end position="693"/>
    </location>
</feature>
<dbReference type="AlphaFoldDB" id="A0A652KV19"/>
<dbReference type="EC" id="3.1.4.3" evidence="3"/>
<feature type="domain" description="Bacterial phospholipase C C-terminal" evidence="8">
    <location>
        <begin position="519"/>
        <end position="600"/>
    </location>
</feature>
<dbReference type="InterPro" id="IPR008475">
    <property type="entry name" value="PLipase_C_C"/>
</dbReference>
<dbReference type="Pfam" id="PF04185">
    <property type="entry name" value="Phosphoesterase"/>
    <property type="match status" value="2"/>
</dbReference>
<dbReference type="GO" id="GO:0034480">
    <property type="term" value="F:phosphatidylcholine phospholipase C activity"/>
    <property type="evidence" value="ECO:0007669"/>
    <property type="project" value="UniProtKB-EC"/>
</dbReference>
<proteinExistence type="inferred from homology"/>
<dbReference type="Gene3D" id="3.40.720.10">
    <property type="entry name" value="Alkaline Phosphatase, subunit A"/>
    <property type="match status" value="2"/>
</dbReference>
<name>A0A652KV19_9ACTN</name>
<evidence type="ECO:0000259" key="8">
    <source>
        <dbReference type="Pfam" id="PF05506"/>
    </source>
</evidence>
<reference evidence="9" key="1">
    <citation type="submission" date="2018-10" db="EMBL/GenBank/DDBJ databases">
        <authorList>
            <person name="Hariharan J."/>
            <person name="Choudoir M.J."/>
            <person name="Diebold P."/>
            <person name="Panke-Buisse K."/>
            <person name="Campbell A.N."/>
            <person name="Buckley D.H."/>
        </authorList>
    </citation>
    <scope>NUCLEOTIDE SEQUENCE</scope>
    <source>
        <strain evidence="9">Gb1</strain>
    </source>
</reference>
<dbReference type="PANTHER" id="PTHR31956:SF1">
    <property type="entry name" value="NON-SPECIFIC PHOSPHOLIPASE C1"/>
    <property type="match status" value="1"/>
</dbReference>
<keyword evidence="6" id="KW-0843">Virulence</keyword>
<comment type="caution">
    <text evidence="9">The sequence shown here is derived from an EMBL/GenBank/DDBJ whole genome shotgun (WGS) entry which is preliminary data.</text>
</comment>
<evidence type="ECO:0000256" key="6">
    <source>
        <dbReference type="ARBA" id="ARBA00023026"/>
    </source>
</evidence>
<sequence length="703" mass="76996">MTTDMSRRRLFALGGGALGAAAAGSFLPPSLQAAIAAQPVGERSRGAGLDAIEHVVILMQENRSFDHYFGALRGVRGFGDRNAIELPSGRPVFAQPGPLGSTVLPFPVRGAAETQKKDLQYIGALDHSWDGGAKAWAGGWMDGWVSAKTAATMAYYDRGDLPLHYELADTFTVCDAYHSSIHSSTSPNRNHLWSGRTGDEANGERAVGNDAYDEGTHPGYDWGTYAERLEKAGRSWKTYTEWENFTDNQIEFFTTFKAVARKALARTGGHTYMESFYATVRDADDAAERERLLGLLDEGVAALTAAERSLFERGLRRVETGTLADAFAADVAAGTLPEVSYLVPSAVDSEHPSVSSPVHSATIVYKVLDALGRHPDVWRRTVVLINYDENDGFFDHVPPPVAPAEVTEEHWQGRPTGLGVRVPLLVVSPWSVGGYVCSEVFDHTSVIRLLERWTGVVEPNISAWRRQVTGDLTSAFDFSRARRQPATEHPAAIPPFEGRWQPVPPAVQRMPAQEPGARPARPLPYQCDAEATRADGALRVTLSSTGRSSAHFALYPYAQEFPAPQHRDVRGTARWTVPLTGAGYRFTVTGPNGFRREFEGAADGGAEVSSRIDAHERDLHLTLRNTGRRALTYTVRPLGYVDEDDLRTWTRTVKVKPGRSRTVVHSAADAHGWYDLEVTADETGSFRRRLMGHIENGRASVSG</sequence>
<dbReference type="InterPro" id="IPR007312">
    <property type="entry name" value="Phosphoesterase"/>
</dbReference>
<evidence type="ECO:0000256" key="7">
    <source>
        <dbReference type="ARBA" id="ARBA00048421"/>
    </source>
</evidence>
<evidence type="ECO:0000256" key="2">
    <source>
        <dbReference type="ARBA" id="ARBA00009717"/>
    </source>
</evidence>
<dbReference type="PROSITE" id="PS51318">
    <property type="entry name" value="TAT"/>
    <property type="match status" value="1"/>
</dbReference>
<evidence type="ECO:0000256" key="5">
    <source>
        <dbReference type="ARBA" id="ARBA00022801"/>
    </source>
</evidence>
<protein>
    <recommendedName>
        <fullName evidence="3">phospholipase C</fullName>
        <ecNumber evidence="3">3.1.4.3</ecNumber>
    </recommendedName>
</protein>
<dbReference type="InterPro" id="IPR017767">
    <property type="entry name" value="PC-PLC"/>
</dbReference>
<dbReference type="Pfam" id="PF05506">
    <property type="entry name" value="PLipase_C_C"/>
    <property type="match status" value="2"/>
</dbReference>
<keyword evidence="4" id="KW-0134">Cell wall</keyword>
<dbReference type="InterPro" id="IPR017850">
    <property type="entry name" value="Alkaline_phosphatase_core_sf"/>
</dbReference>